<dbReference type="Pfam" id="PF00126">
    <property type="entry name" value="HTH_1"/>
    <property type="match status" value="1"/>
</dbReference>
<evidence type="ECO:0000313" key="7">
    <source>
        <dbReference type="Proteomes" id="UP000267418"/>
    </source>
</evidence>
<dbReference type="Gene3D" id="3.40.190.10">
    <property type="entry name" value="Periplasmic binding protein-like II"/>
    <property type="match status" value="2"/>
</dbReference>
<dbReference type="Pfam" id="PF03466">
    <property type="entry name" value="LysR_substrate"/>
    <property type="match status" value="1"/>
</dbReference>
<keyword evidence="4" id="KW-0804">Transcription</keyword>
<protein>
    <submittedName>
        <fullName evidence="6">LysR family transcriptional regulator</fullName>
    </submittedName>
</protein>
<dbReference type="GO" id="GO:0000976">
    <property type="term" value="F:transcription cis-regulatory region binding"/>
    <property type="evidence" value="ECO:0007669"/>
    <property type="project" value="TreeGrafter"/>
</dbReference>
<dbReference type="AlphaFoldDB" id="A0A3S0IF33"/>
<name>A0A3S0IF33_9BURK</name>
<comment type="similarity">
    <text evidence="1">Belongs to the LysR transcriptional regulatory family.</text>
</comment>
<dbReference type="GO" id="GO:0003700">
    <property type="term" value="F:DNA-binding transcription factor activity"/>
    <property type="evidence" value="ECO:0007669"/>
    <property type="project" value="InterPro"/>
</dbReference>
<evidence type="ECO:0000256" key="4">
    <source>
        <dbReference type="ARBA" id="ARBA00023163"/>
    </source>
</evidence>
<feature type="domain" description="HTH lysR-type" evidence="5">
    <location>
        <begin position="1"/>
        <end position="58"/>
    </location>
</feature>
<organism evidence="6 7">
    <name type="scientific">Variovorax gossypii</name>
    <dbReference type="NCBI Taxonomy" id="1679495"/>
    <lineage>
        <taxon>Bacteria</taxon>
        <taxon>Pseudomonadati</taxon>
        <taxon>Pseudomonadota</taxon>
        <taxon>Betaproteobacteria</taxon>
        <taxon>Burkholderiales</taxon>
        <taxon>Comamonadaceae</taxon>
        <taxon>Variovorax</taxon>
    </lineage>
</organism>
<sequence>MNTRFVEAFLWAARLGSFRAASDRLHITQAAVSNRVASLEEDIGARLFERDARELRLTPVGVRLMDYGERLLELRREIVSLGRPRGDILGLVRIGAIETVVHTWLLGFLTNLRSTYPGIEVQLTSETTLALHRGLREGALDIALQTDHIAGAGIVSTPCLPMPMGWVGPQGAEGTQTVEQLLRQPVLTMSPGSQPHEALKNLFRAAGIPLGKVHCVSSISALARLVKAGFGNALVPLPPCYEYVATGDVKIIECDALISPQRIVVSHLEAADSDAIRLVAELACRASDQFTTSAIAPTWSASTEG</sequence>
<dbReference type="EMBL" id="RXOE01000002">
    <property type="protein sequence ID" value="RTQ35196.1"/>
    <property type="molecule type" value="Genomic_DNA"/>
</dbReference>
<dbReference type="FunFam" id="1.10.10.10:FF:000001">
    <property type="entry name" value="LysR family transcriptional regulator"/>
    <property type="match status" value="1"/>
</dbReference>
<dbReference type="PANTHER" id="PTHR30126">
    <property type="entry name" value="HTH-TYPE TRANSCRIPTIONAL REGULATOR"/>
    <property type="match status" value="1"/>
</dbReference>
<dbReference type="PRINTS" id="PR00039">
    <property type="entry name" value="HTHLYSR"/>
</dbReference>
<evidence type="ECO:0000313" key="6">
    <source>
        <dbReference type="EMBL" id="RTQ35196.1"/>
    </source>
</evidence>
<dbReference type="SUPFAM" id="SSF53850">
    <property type="entry name" value="Periplasmic binding protein-like II"/>
    <property type="match status" value="1"/>
</dbReference>
<dbReference type="PROSITE" id="PS50931">
    <property type="entry name" value="HTH_LYSR"/>
    <property type="match status" value="1"/>
</dbReference>
<dbReference type="InterPro" id="IPR000847">
    <property type="entry name" value="LysR_HTH_N"/>
</dbReference>
<keyword evidence="2" id="KW-0805">Transcription regulation</keyword>
<accession>A0A3S0IF33</accession>
<dbReference type="Proteomes" id="UP000267418">
    <property type="component" value="Unassembled WGS sequence"/>
</dbReference>
<evidence type="ECO:0000256" key="3">
    <source>
        <dbReference type="ARBA" id="ARBA00023125"/>
    </source>
</evidence>
<evidence type="ECO:0000256" key="2">
    <source>
        <dbReference type="ARBA" id="ARBA00023015"/>
    </source>
</evidence>
<comment type="caution">
    <text evidence="6">The sequence shown here is derived from an EMBL/GenBank/DDBJ whole genome shotgun (WGS) entry which is preliminary data.</text>
</comment>
<proteinExistence type="inferred from homology"/>
<dbReference type="CDD" id="cd05466">
    <property type="entry name" value="PBP2_LTTR_substrate"/>
    <property type="match status" value="1"/>
</dbReference>
<dbReference type="RefSeq" id="WP_126470386.1">
    <property type="nucleotide sequence ID" value="NZ_RXOE01000002.1"/>
</dbReference>
<dbReference type="InterPro" id="IPR036388">
    <property type="entry name" value="WH-like_DNA-bd_sf"/>
</dbReference>
<keyword evidence="3" id="KW-0238">DNA-binding</keyword>
<dbReference type="InterPro" id="IPR005119">
    <property type="entry name" value="LysR_subst-bd"/>
</dbReference>
<gene>
    <name evidence="6" type="ORF">EJP69_12490</name>
</gene>
<reference evidence="6 7" key="1">
    <citation type="submission" date="2018-12" db="EMBL/GenBank/DDBJ databases">
        <title>The genome of Variovorax gossypii DSM 100435.</title>
        <authorList>
            <person name="Gao J."/>
            <person name="Sun J."/>
        </authorList>
    </citation>
    <scope>NUCLEOTIDE SEQUENCE [LARGE SCALE GENOMIC DNA]</scope>
    <source>
        <strain evidence="6 7">DSM 100435</strain>
    </source>
</reference>
<keyword evidence="7" id="KW-1185">Reference proteome</keyword>
<evidence type="ECO:0000259" key="5">
    <source>
        <dbReference type="PROSITE" id="PS50931"/>
    </source>
</evidence>
<dbReference type="OrthoDB" id="9803735at2"/>
<dbReference type="PANTHER" id="PTHR30126:SF77">
    <property type="entry name" value="TRANSCRIPTIONAL REGULATORY PROTEIN"/>
    <property type="match status" value="1"/>
</dbReference>
<evidence type="ECO:0000256" key="1">
    <source>
        <dbReference type="ARBA" id="ARBA00009437"/>
    </source>
</evidence>
<dbReference type="InterPro" id="IPR036390">
    <property type="entry name" value="WH_DNA-bd_sf"/>
</dbReference>
<dbReference type="SUPFAM" id="SSF46785">
    <property type="entry name" value="Winged helix' DNA-binding domain"/>
    <property type="match status" value="1"/>
</dbReference>
<dbReference type="Gene3D" id="1.10.10.10">
    <property type="entry name" value="Winged helix-like DNA-binding domain superfamily/Winged helix DNA-binding domain"/>
    <property type="match status" value="1"/>
</dbReference>